<evidence type="ECO:0000256" key="1">
    <source>
        <dbReference type="ARBA" id="ARBA00004752"/>
    </source>
</evidence>
<feature type="domain" description="L,D-TPase catalytic" evidence="9">
    <location>
        <begin position="320"/>
        <end position="475"/>
    </location>
</feature>
<evidence type="ECO:0000256" key="6">
    <source>
        <dbReference type="ARBA" id="ARBA00023316"/>
    </source>
</evidence>
<dbReference type="EMBL" id="PYAS01000007">
    <property type="protein sequence ID" value="PSL28042.1"/>
    <property type="molecule type" value="Genomic_DNA"/>
</dbReference>
<comment type="caution">
    <text evidence="10">The sequence shown here is derived from an EMBL/GenBank/DDBJ whole genome shotgun (WGS) entry which is preliminary data.</text>
</comment>
<dbReference type="Gene3D" id="2.40.440.10">
    <property type="entry name" value="L,D-transpeptidase catalytic domain-like"/>
    <property type="match status" value="1"/>
</dbReference>
<dbReference type="PROSITE" id="PS52029">
    <property type="entry name" value="LD_TPASE"/>
    <property type="match status" value="1"/>
</dbReference>
<dbReference type="GO" id="GO:0004180">
    <property type="term" value="F:carboxypeptidase activity"/>
    <property type="evidence" value="ECO:0007669"/>
    <property type="project" value="UniProtKB-ARBA"/>
</dbReference>
<reference evidence="10 11" key="1">
    <citation type="submission" date="2018-03" db="EMBL/GenBank/DDBJ databases">
        <title>Genomic Encyclopedia of Archaeal and Bacterial Type Strains, Phase II (KMG-II): from individual species to whole genera.</title>
        <authorList>
            <person name="Goeker M."/>
        </authorList>
    </citation>
    <scope>NUCLEOTIDE SEQUENCE [LARGE SCALE GENOMIC DNA]</scope>
    <source>
        <strain evidence="10 11">DSM 29057</strain>
    </source>
</reference>
<evidence type="ECO:0000313" key="10">
    <source>
        <dbReference type="EMBL" id="PSL28042.1"/>
    </source>
</evidence>
<evidence type="ECO:0000256" key="4">
    <source>
        <dbReference type="ARBA" id="ARBA00022960"/>
    </source>
</evidence>
<dbReference type="GO" id="GO:0071555">
    <property type="term" value="P:cell wall organization"/>
    <property type="evidence" value="ECO:0007669"/>
    <property type="project" value="UniProtKB-UniRule"/>
</dbReference>
<dbReference type="SUPFAM" id="SSF47090">
    <property type="entry name" value="PGBD-like"/>
    <property type="match status" value="1"/>
</dbReference>
<feature type="active site" description="Nucleophile" evidence="7">
    <location>
        <position position="449"/>
    </location>
</feature>
<keyword evidence="3" id="KW-0808">Transferase</keyword>
<keyword evidence="8" id="KW-0732">Signal</keyword>
<dbReference type="InterPro" id="IPR045380">
    <property type="entry name" value="LD_TPept_scaffold_dom"/>
</dbReference>
<dbReference type="UniPathway" id="UPA00219"/>
<comment type="similarity">
    <text evidence="2">Belongs to the YkuD family.</text>
</comment>
<keyword evidence="5 7" id="KW-0573">Peptidoglycan synthesis</keyword>
<dbReference type="GO" id="GO:0008360">
    <property type="term" value="P:regulation of cell shape"/>
    <property type="evidence" value="ECO:0007669"/>
    <property type="project" value="UniProtKB-UniRule"/>
</dbReference>
<evidence type="ECO:0000313" key="11">
    <source>
        <dbReference type="Proteomes" id="UP000241964"/>
    </source>
</evidence>
<comment type="pathway">
    <text evidence="1 7">Cell wall biogenesis; peptidoglycan biosynthesis.</text>
</comment>
<dbReference type="Gene3D" id="1.10.101.10">
    <property type="entry name" value="PGBD-like superfamily/PGBD"/>
    <property type="match status" value="1"/>
</dbReference>
<keyword evidence="11" id="KW-1185">Reference proteome</keyword>
<dbReference type="PANTHER" id="PTHR41533:SF1">
    <property type="entry name" value="L,D-TRANSPEPTIDASE YCBB-RELATED"/>
    <property type="match status" value="1"/>
</dbReference>
<dbReference type="PROSITE" id="PS51257">
    <property type="entry name" value="PROKAR_LIPOPROTEIN"/>
    <property type="match status" value="1"/>
</dbReference>
<dbReference type="Pfam" id="PF03734">
    <property type="entry name" value="YkuD"/>
    <property type="match status" value="1"/>
</dbReference>
<protein>
    <submittedName>
        <fullName evidence="10">Murein L,D-transpeptidase YcbB/YkuD</fullName>
    </submittedName>
</protein>
<dbReference type="Pfam" id="PF20142">
    <property type="entry name" value="Scaffold"/>
    <property type="match status" value="1"/>
</dbReference>
<proteinExistence type="inferred from homology"/>
<sequence length="542" mass="62006">MYMKKIALFIALAVAGAACRQTSEKKTEIAVRDTTITVENSFTELFIDTTALASYITKHSLGDSLNAKLRSFYNHRNYQYAWFFPDGVAEFVPIFQSLRNDYIHYSGDSTLYNPSLDKTIDSLSQLKKISPNNALVVDAELALTEQFFRYTDLAYSGDHKINTQELNWFIPRRKLNPEVFLDSLLKNKGQNVASYEPVNRHYNLLKQKVLQYYTLTKNGEPDTVATTKKFREGDRDTLLVALKNRLHLLGDLPEPDSTPAFDSTLTNAVRHFQQRVGQKQTGVTGPAFFKELNVPVTSRIRQMLINMERIRWMPAAPPTDYILVNIPEFTLHAYEDGKLSFDMVVVVGSEANSTVIFSGTLNQIVFSPYWNVPTSILKKEVLPGIKKNPNYLARHNMEWNGGSVRQKPGKSNSLGLVKFLFPNSYSIYFHDTPSKSLFKESQRAFSHGCIRLAEPKKMAEWLLRRDSTWTNEKITEAMNAGKEKYVRLRGKNEVPVFIGYFTSWVDQHGNLQFRKDVYGHDRKMEERLFGPAEMPVAQAVTR</sequence>
<gene>
    <name evidence="10" type="ORF">CLV60_107307</name>
</gene>
<dbReference type="CDD" id="cd16913">
    <property type="entry name" value="YkuD_like"/>
    <property type="match status" value="1"/>
</dbReference>
<dbReference type="InterPro" id="IPR036365">
    <property type="entry name" value="PGBD-like_sf"/>
</dbReference>
<evidence type="ECO:0000259" key="9">
    <source>
        <dbReference type="PROSITE" id="PS52029"/>
    </source>
</evidence>
<accession>A0A2P8G230</accession>
<organism evidence="10 11">
    <name type="scientific">Dyadobacter jiangsuensis</name>
    <dbReference type="NCBI Taxonomy" id="1591085"/>
    <lineage>
        <taxon>Bacteria</taxon>
        <taxon>Pseudomonadati</taxon>
        <taxon>Bacteroidota</taxon>
        <taxon>Cytophagia</taxon>
        <taxon>Cytophagales</taxon>
        <taxon>Spirosomataceae</taxon>
        <taxon>Dyadobacter</taxon>
    </lineage>
</organism>
<dbReference type="Proteomes" id="UP000241964">
    <property type="component" value="Unassembled WGS sequence"/>
</dbReference>
<feature type="signal peptide" evidence="8">
    <location>
        <begin position="1"/>
        <end position="20"/>
    </location>
</feature>
<feature type="active site" description="Proton donor/acceptor" evidence="7">
    <location>
        <position position="430"/>
    </location>
</feature>
<feature type="chain" id="PRO_5015139063" evidence="8">
    <location>
        <begin position="21"/>
        <end position="542"/>
    </location>
</feature>
<dbReference type="AlphaFoldDB" id="A0A2P8G230"/>
<dbReference type="InterPro" id="IPR038063">
    <property type="entry name" value="Transpep_catalytic_dom"/>
</dbReference>
<dbReference type="InterPro" id="IPR005490">
    <property type="entry name" value="LD_TPept_cat_dom"/>
</dbReference>
<dbReference type="GO" id="GO:0009252">
    <property type="term" value="P:peptidoglycan biosynthetic process"/>
    <property type="evidence" value="ECO:0007669"/>
    <property type="project" value="UniProtKB-UniPathway"/>
</dbReference>
<dbReference type="PANTHER" id="PTHR41533">
    <property type="entry name" value="L,D-TRANSPEPTIDASE HI_1667-RELATED"/>
    <property type="match status" value="1"/>
</dbReference>
<evidence type="ECO:0000256" key="7">
    <source>
        <dbReference type="PROSITE-ProRule" id="PRU01373"/>
    </source>
</evidence>
<keyword evidence="6 7" id="KW-0961">Cell wall biogenesis/degradation</keyword>
<dbReference type="SUPFAM" id="SSF141523">
    <property type="entry name" value="L,D-transpeptidase catalytic domain-like"/>
    <property type="match status" value="1"/>
</dbReference>
<evidence type="ECO:0000256" key="3">
    <source>
        <dbReference type="ARBA" id="ARBA00022679"/>
    </source>
</evidence>
<dbReference type="GO" id="GO:0016740">
    <property type="term" value="F:transferase activity"/>
    <property type="evidence" value="ECO:0007669"/>
    <property type="project" value="UniProtKB-KW"/>
</dbReference>
<dbReference type="InterPro" id="IPR052905">
    <property type="entry name" value="LD-transpeptidase_YkuD-like"/>
</dbReference>
<evidence type="ECO:0000256" key="5">
    <source>
        <dbReference type="ARBA" id="ARBA00022984"/>
    </source>
</evidence>
<keyword evidence="4 7" id="KW-0133">Cell shape</keyword>
<evidence type="ECO:0000256" key="8">
    <source>
        <dbReference type="SAM" id="SignalP"/>
    </source>
</evidence>
<dbReference type="Pfam" id="PF01471">
    <property type="entry name" value="PG_binding_1"/>
    <property type="match status" value="1"/>
</dbReference>
<dbReference type="InterPro" id="IPR002477">
    <property type="entry name" value="Peptidoglycan-bd-like"/>
</dbReference>
<name>A0A2P8G230_9BACT</name>
<dbReference type="InterPro" id="IPR036366">
    <property type="entry name" value="PGBDSf"/>
</dbReference>
<evidence type="ECO:0000256" key="2">
    <source>
        <dbReference type="ARBA" id="ARBA00005992"/>
    </source>
</evidence>